<gene>
    <name evidence="1" type="ORF">FYK55_24430</name>
</gene>
<evidence type="ECO:0000313" key="2">
    <source>
        <dbReference type="Proteomes" id="UP000324479"/>
    </source>
</evidence>
<comment type="caution">
    <text evidence="1">The sequence shown here is derived from an EMBL/GenBank/DDBJ whole genome shotgun (WGS) entry which is preliminary data.</text>
</comment>
<keyword evidence="2" id="KW-1185">Reference proteome</keyword>
<proteinExistence type="predicted"/>
<accession>A0A5M6CWK9</accession>
<dbReference type="Proteomes" id="UP000324479">
    <property type="component" value="Unassembled WGS sequence"/>
</dbReference>
<dbReference type="AlphaFoldDB" id="A0A5M6CWK9"/>
<sequence>MALTFPDSTSGTSSIMRLFSICPRVGKRGCRIVAKTAWRLRILLFGLAVREVEIDPQAEAIRLNSRYLWFFRRHHVFPYGDVEAITYGYHDNVLGASWSAHDSSDWFSVGLRLVDGKEIHLFHFIGEGSFTNNSMFPDWMYWGERVLDVEGSQERESKAFVELLSTMVRVEVVPSS</sequence>
<reference evidence="1 2" key="1">
    <citation type="submission" date="2019-08" db="EMBL/GenBank/DDBJ databases">
        <authorList>
            <person name="Dhanesh K."/>
            <person name="Kumar G."/>
            <person name="Sasikala C."/>
            <person name="Venkata Ramana C."/>
        </authorList>
    </citation>
    <scope>NUCLEOTIDE SEQUENCE [LARGE SCALE GENOMIC DNA]</scope>
    <source>
        <strain evidence="1 2">JC645</strain>
    </source>
</reference>
<protein>
    <submittedName>
        <fullName evidence="1">Uncharacterized protein</fullName>
    </submittedName>
</protein>
<dbReference type="EMBL" id="VWOX01000019">
    <property type="protein sequence ID" value="KAA5539483.1"/>
    <property type="molecule type" value="Genomic_DNA"/>
</dbReference>
<evidence type="ECO:0000313" key="1">
    <source>
        <dbReference type="EMBL" id="KAA5539483.1"/>
    </source>
</evidence>
<dbReference type="RefSeq" id="WP_150079256.1">
    <property type="nucleotide sequence ID" value="NZ_VWOX01000019.1"/>
</dbReference>
<organism evidence="1 2">
    <name type="scientific">Roseiconus nitratireducens</name>
    <dbReference type="NCBI Taxonomy" id="2605748"/>
    <lineage>
        <taxon>Bacteria</taxon>
        <taxon>Pseudomonadati</taxon>
        <taxon>Planctomycetota</taxon>
        <taxon>Planctomycetia</taxon>
        <taxon>Pirellulales</taxon>
        <taxon>Pirellulaceae</taxon>
        <taxon>Roseiconus</taxon>
    </lineage>
</organism>
<name>A0A5M6CWK9_9BACT</name>